<gene>
    <name evidence="3" type="ORF">CHC_T00004353001</name>
</gene>
<dbReference type="GO" id="GO:0030163">
    <property type="term" value="P:protein catabolic process"/>
    <property type="evidence" value="ECO:0007669"/>
    <property type="project" value="InterPro"/>
</dbReference>
<dbReference type="RefSeq" id="XP_005715798.1">
    <property type="nucleotide sequence ID" value="XM_005715741.1"/>
</dbReference>
<dbReference type="GO" id="GO:0006508">
    <property type="term" value="P:proteolysis"/>
    <property type="evidence" value="ECO:0007669"/>
    <property type="project" value="InterPro"/>
</dbReference>
<evidence type="ECO:0000313" key="4">
    <source>
        <dbReference type="Proteomes" id="UP000012073"/>
    </source>
</evidence>
<protein>
    <recommendedName>
        <fullName evidence="2">Adaptor protein ClpS core domain-containing protein</fullName>
    </recommendedName>
</protein>
<dbReference type="EMBL" id="HG001755">
    <property type="protein sequence ID" value="CDF35979.1"/>
    <property type="molecule type" value="Genomic_DNA"/>
</dbReference>
<dbReference type="OrthoDB" id="2308at2759"/>
<dbReference type="InterPro" id="IPR022935">
    <property type="entry name" value="ClpS"/>
</dbReference>
<feature type="compositionally biased region" description="Low complexity" evidence="1">
    <location>
        <begin position="9"/>
        <end position="20"/>
    </location>
</feature>
<feature type="domain" description="Adaptor protein ClpS core" evidence="2">
    <location>
        <begin position="107"/>
        <end position="173"/>
    </location>
</feature>
<name>R7QD62_CHOCR</name>
<evidence type="ECO:0000259" key="2">
    <source>
        <dbReference type="Pfam" id="PF02617"/>
    </source>
</evidence>
<evidence type="ECO:0000313" key="3">
    <source>
        <dbReference type="EMBL" id="CDF35979.1"/>
    </source>
</evidence>
<feature type="region of interest" description="Disordered" evidence="1">
    <location>
        <begin position="1"/>
        <end position="104"/>
    </location>
</feature>
<dbReference type="PANTHER" id="PTHR33473">
    <property type="entry name" value="ATP-DEPENDENT CLP PROTEASE ADAPTER PROTEIN CLPS1, CHLOROPLASTIC"/>
    <property type="match status" value="1"/>
</dbReference>
<dbReference type="GeneID" id="17323515"/>
<dbReference type="KEGG" id="ccp:CHC_T00004353001"/>
<dbReference type="PANTHER" id="PTHR33473:SF17">
    <property type="entry name" value="ATP-DEPENDENT CLP PROTEASE ADAPTER PROTEIN CLPS1, CHLOROPLASTIC"/>
    <property type="match status" value="1"/>
</dbReference>
<dbReference type="Gene3D" id="3.30.1390.10">
    <property type="match status" value="1"/>
</dbReference>
<dbReference type="Pfam" id="PF02617">
    <property type="entry name" value="ClpS"/>
    <property type="match status" value="1"/>
</dbReference>
<dbReference type="AlphaFoldDB" id="R7QD62"/>
<proteinExistence type="predicted"/>
<evidence type="ECO:0000256" key="1">
    <source>
        <dbReference type="SAM" id="MobiDB-lite"/>
    </source>
</evidence>
<dbReference type="Proteomes" id="UP000012073">
    <property type="component" value="Unassembled WGS sequence"/>
</dbReference>
<feature type="compositionally biased region" description="Polar residues" evidence="1">
    <location>
        <begin position="21"/>
        <end position="35"/>
    </location>
</feature>
<dbReference type="InterPro" id="IPR003769">
    <property type="entry name" value="ClpS_core"/>
</dbReference>
<sequence>MVKPGFVLSSGSLTSWKSSSFNGSASEVSSLSTSRRPLCAMQTKPRANQAARFPSMQLGSPSTQIGRPKTSIKKSVGVTNDAPAAPETDTGKGAAKARPRRKTQADEVPMYKVILLGEEEYVEAHVVTQLQKTVGIDKKEATRKFQEAQQSGSSVVCVVCEEHAEFYAQQLKRQDIFVTVEKDE</sequence>
<dbReference type="SUPFAM" id="SSF54736">
    <property type="entry name" value="ClpS-like"/>
    <property type="match status" value="1"/>
</dbReference>
<accession>R7QD62</accession>
<reference evidence="4" key="1">
    <citation type="journal article" date="2013" name="Proc. Natl. Acad. Sci. U.S.A.">
        <title>Genome structure and metabolic features in the red seaweed Chondrus crispus shed light on evolution of the Archaeplastida.</title>
        <authorList>
            <person name="Collen J."/>
            <person name="Porcel B."/>
            <person name="Carre W."/>
            <person name="Ball S.G."/>
            <person name="Chaparro C."/>
            <person name="Tonon T."/>
            <person name="Barbeyron T."/>
            <person name="Michel G."/>
            <person name="Noel B."/>
            <person name="Valentin K."/>
            <person name="Elias M."/>
            <person name="Artiguenave F."/>
            <person name="Arun A."/>
            <person name="Aury J.M."/>
            <person name="Barbosa-Neto J.F."/>
            <person name="Bothwell J.H."/>
            <person name="Bouget F.Y."/>
            <person name="Brillet L."/>
            <person name="Cabello-Hurtado F."/>
            <person name="Capella-Gutierrez S."/>
            <person name="Charrier B."/>
            <person name="Cladiere L."/>
            <person name="Cock J.M."/>
            <person name="Coelho S.M."/>
            <person name="Colleoni C."/>
            <person name="Czjzek M."/>
            <person name="Da Silva C."/>
            <person name="Delage L."/>
            <person name="Denoeud F."/>
            <person name="Deschamps P."/>
            <person name="Dittami S.M."/>
            <person name="Gabaldon T."/>
            <person name="Gachon C.M."/>
            <person name="Groisillier A."/>
            <person name="Herve C."/>
            <person name="Jabbari K."/>
            <person name="Katinka M."/>
            <person name="Kloareg B."/>
            <person name="Kowalczyk N."/>
            <person name="Labadie K."/>
            <person name="Leblanc C."/>
            <person name="Lopez P.J."/>
            <person name="McLachlan D.H."/>
            <person name="Meslet-Cladiere L."/>
            <person name="Moustafa A."/>
            <person name="Nehr Z."/>
            <person name="Nyvall Collen P."/>
            <person name="Panaud O."/>
            <person name="Partensky F."/>
            <person name="Poulain J."/>
            <person name="Rensing S.A."/>
            <person name="Rousvoal S."/>
            <person name="Samson G."/>
            <person name="Symeonidi A."/>
            <person name="Weissenbach J."/>
            <person name="Zambounis A."/>
            <person name="Wincker P."/>
            <person name="Boyen C."/>
        </authorList>
    </citation>
    <scope>NUCLEOTIDE SEQUENCE [LARGE SCALE GENOMIC DNA]</scope>
    <source>
        <strain evidence="4">cv. Stackhouse</strain>
    </source>
</reference>
<keyword evidence="4" id="KW-1185">Reference proteome</keyword>
<dbReference type="InterPro" id="IPR014719">
    <property type="entry name" value="Ribosomal_bL12_C/ClpS-like"/>
</dbReference>
<dbReference type="Gramene" id="CDF35979">
    <property type="protein sequence ID" value="CDF35979"/>
    <property type="gene ID" value="CHC_T00004353001"/>
</dbReference>
<dbReference type="PhylomeDB" id="R7QD62"/>
<dbReference type="OMA" id="YAIMERD"/>
<organism evidence="3 4">
    <name type="scientific">Chondrus crispus</name>
    <name type="common">Carrageen Irish moss</name>
    <name type="synonym">Polymorpha crispa</name>
    <dbReference type="NCBI Taxonomy" id="2769"/>
    <lineage>
        <taxon>Eukaryota</taxon>
        <taxon>Rhodophyta</taxon>
        <taxon>Florideophyceae</taxon>
        <taxon>Rhodymeniophycidae</taxon>
        <taxon>Gigartinales</taxon>
        <taxon>Gigartinaceae</taxon>
        <taxon>Chondrus</taxon>
    </lineage>
</organism>